<dbReference type="InterPro" id="IPR022659">
    <property type="entry name" value="Pr_cel_nuc_antig_CS"/>
</dbReference>
<organism evidence="10 11">
    <name type="scientific">Tetrahymena thermophila (strain SB210)</name>
    <dbReference type="NCBI Taxonomy" id="312017"/>
    <lineage>
        <taxon>Eukaryota</taxon>
        <taxon>Sar</taxon>
        <taxon>Alveolata</taxon>
        <taxon>Ciliophora</taxon>
        <taxon>Intramacronucleata</taxon>
        <taxon>Oligohymenophorea</taxon>
        <taxon>Hymenostomatida</taxon>
        <taxon>Tetrahymenina</taxon>
        <taxon>Tetrahymenidae</taxon>
        <taxon>Tetrahymena</taxon>
    </lineage>
</organism>
<dbReference type="PROSITE" id="PS01251">
    <property type="entry name" value="PCNA_1"/>
    <property type="match status" value="1"/>
</dbReference>
<dbReference type="EMBL" id="GG662272">
    <property type="protein sequence ID" value="EAR82594.1"/>
    <property type="molecule type" value="Genomic_DNA"/>
</dbReference>
<comment type="function">
    <text evidence="6">This protein is an auxiliary protein of DNA polymerase delta and is involved in the control of eukaryotic DNA replication by increasing the polymerase's processivity during elongation of the leading strand.</text>
</comment>
<dbReference type="AlphaFoldDB" id="Q22BB4"/>
<dbReference type="InterPro" id="IPR022649">
    <property type="entry name" value="Pr_cel_nuc_antig_C"/>
</dbReference>
<dbReference type="GO" id="GO:0006298">
    <property type="term" value="P:mismatch repair"/>
    <property type="evidence" value="ECO:0007669"/>
    <property type="project" value="TreeGrafter"/>
</dbReference>
<dbReference type="SUPFAM" id="SSF55979">
    <property type="entry name" value="DNA clamp"/>
    <property type="match status" value="2"/>
</dbReference>
<dbReference type="InParanoid" id="Q22BB4"/>
<dbReference type="STRING" id="312017.Q22BB4"/>
<dbReference type="Gene3D" id="3.10.150.10">
    <property type="entry name" value="DNA Polymerase III, subunit A, domain 2"/>
    <property type="match status" value="2"/>
</dbReference>
<dbReference type="InterPro" id="IPR000730">
    <property type="entry name" value="Pr_cel_nuc_antig"/>
</dbReference>
<dbReference type="InterPro" id="IPR022648">
    <property type="entry name" value="Pr_cel_nuc_antig_N"/>
</dbReference>
<protein>
    <recommendedName>
        <fullName evidence="6">DNA sliding clamp PCNA</fullName>
    </recommendedName>
</protein>
<dbReference type="PROSITE" id="PS00293">
    <property type="entry name" value="PCNA_2"/>
    <property type="match status" value="1"/>
</dbReference>
<comment type="similarity">
    <text evidence="2 7">Belongs to the PCNA family.</text>
</comment>
<keyword evidence="4 7" id="KW-0238">DNA-binding</keyword>
<dbReference type="FunFam" id="3.10.150.10:FF:000008">
    <property type="entry name" value="Proliferating cell nuclear antigen"/>
    <property type="match status" value="1"/>
</dbReference>
<evidence type="ECO:0000256" key="7">
    <source>
        <dbReference type="RuleBase" id="RU003671"/>
    </source>
</evidence>
<dbReference type="NCBIfam" id="TIGR00590">
    <property type="entry name" value="pcna"/>
    <property type="match status" value="1"/>
</dbReference>
<gene>
    <name evidence="10" type="ORF">TTHERM_01107420</name>
</gene>
<dbReference type="eggNOG" id="KOG1636">
    <property type="taxonomic scope" value="Eukaryota"/>
</dbReference>
<dbReference type="Pfam" id="PF02747">
    <property type="entry name" value="PCNA_C"/>
    <property type="match status" value="1"/>
</dbReference>
<dbReference type="FunFam" id="3.10.150.10:FF:000006">
    <property type="entry name" value="Proliferating cell nuclear antigen"/>
    <property type="match status" value="1"/>
</dbReference>
<dbReference type="OMA" id="EMKLINM"/>
<dbReference type="OrthoDB" id="534348at2759"/>
<dbReference type="GO" id="GO:0006272">
    <property type="term" value="P:leading strand elongation"/>
    <property type="evidence" value="ECO:0007669"/>
    <property type="project" value="TreeGrafter"/>
</dbReference>
<dbReference type="PANTHER" id="PTHR11352">
    <property type="entry name" value="PROLIFERATING CELL NUCLEAR ANTIGEN"/>
    <property type="match status" value="1"/>
</dbReference>
<evidence type="ECO:0000259" key="9">
    <source>
        <dbReference type="Pfam" id="PF02747"/>
    </source>
</evidence>
<evidence type="ECO:0000256" key="6">
    <source>
        <dbReference type="RuleBase" id="RU000641"/>
    </source>
</evidence>
<dbReference type="PRINTS" id="PR00339">
    <property type="entry name" value="PCNACYCLIN"/>
</dbReference>
<reference evidence="11" key="1">
    <citation type="journal article" date="2006" name="PLoS Biol.">
        <title>Macronuclear genome sequence of the ciliate Tetrahymena thermophila, a model eukaryote.</title>
        <authorList>
            <person name="Eisen J.A."/>
            <person name="Coyne R.S."/>
            <person name="Wu M."/>
            <person name="Wu D."/>
            <person name="Thiagarajan M."/>
            <person name="Wortman J.R."/>
            <person name="Badger J.H."/>
            <person name="Ren Q."/>
            <person name="Amedeo P."/>
            <person name="Jones K.M."/>
            <person name="Tallon L.J."/>
            <person name="Delcher A.L."/>
            <person name="Salzberg S.L."/>
            <person name="Silva J.C."/>
            <person name="Haas B.J."/>
            <person name="Majoros W.H."/>
            <person name="Farzad M."/>
            <person name="Carlton J.M."/>
            <person name="Smith R.K. Jr."/>
            <person name="Garg J."/>
            <person name="Pearlman R.E."/>
            <person name="Karrer K.M."/>
            <person name="Sun L."/>
            <person name="Manning G."/>
            <person name="Elde N.C."/>
            <person name="Turkewitz A.P."/>
            <person name="Asai D.J."/>
            <person name="Wilkes D.E."/>
            <person name="Wang Y."/>
            <person name="Cai H."/>
            <person name="Collins K."/>
            <person name="Stewart B.A."/>
            <person name="Lee S.R."/>
            <person name="Wilamowska K."/>
            <person name="Weinberg Z."/>
            <person name="Ruzzo W.L."/>
            <person name="Wloga D."/>
            <person name="Gaertig J."/>
            <person name="Frankel J."/>
            <person name="Tsao C.-C."/>
            <person name="Gorovsky M.A."/>
            <person name="Keeling P.J."/>
            <person name="Waller R.F."/>
            <person name="Patron N.J."/>
            <person name="Cherry J.M."/>
            <person name="Stover N.A."/>
            <person name="Krieger C.J."/>
            <person name="del Toro C."/>
            <person name="Ryder H.F."/>
            <person name="Williamson S.C."/>
            <person name="Barbeau R.A."/>
            <person name="Hamilton E.P."/>
            <person name="Orias E."/>
        </authorList>
    </citation>
    <scope>NUCLEOTIDE SEQUENCE [LARGE SCALE GENOMIC DNA]</scope>
    <source>
        <strain evidence="11">SB210</strain>
    </source>
</reference>
<evidence type="ECO:0000256" key="5">
    <source>
        <dbReference type="ARBA" id="ARBA00023242"/>
    </source>
</evidence>
<accession>Q22BB4</accession>
<dbReference type="InterPro" id="IPR046938">
    <property type="entry name" value="DNA_clamp_sf"/>
</dbReference>
<feature type="domain" description="Proliferating cell nuclear antigen PCNA N-terminal" evidence="8">
    <location>
        <begin position="1"/>
        <end position="125"/>
    </location>
</feature>
<dbReference type="GeneID" id="7842287"/>
<dbReference type="FunCoup" id="Q22BB4">
    <property type="interactions" value="588"/>
</dbReference>
<proteinExistence type="inferred from homology"/>
<dbReference type="RefSeq" id="XP_001030257.1">
    <property type="nucleotide sequence ID" value="XM_001030257.3"/>
</dbReference>
<sequence length="261" mass="28878">MFEAKLQQGVIFKKIVDAIKDLVKSVNIDASTSGLSMQAMDSAHVALVSLKLNENGFKDYRCDRPITLGLSIENLSKILKCAGNDDTITLQTDEEEPSSLKFFFENQQASKISEFSLNLMSLDSESLGIPDTDYSSVIQMSSAEFSRICKELSSISETVEIETSKESVKFSVQGDIGAGSITVKNNQSDKDVDRVDLQIDQPVKLTFALRYLNMFNKAVSLSSTVSLNMSEENPLMVEYKIDDLGSLRFYLAPKISDEESS</sequence>
<evidence type="ECO:0000313" key="10">
    <source>
        <dbReference type="EMBL" id="EAR82594.1"/>
    </source>
</evidence>
<dbReference type="KEGG" id="tet:TTHERM_01107420"/>
<dbReference type="GO" id="GO:0019985">
    <property type="term" value="P:translesion synthesis"/>
    <property type="evidence" value="ECO:0007669"/>
    <property type="project" value="TreeGrafter"/>
</dbReference>
<keyword evidence="3 7" id="KW-0235">DNA replication</keyword>
<evidence type="ECO:0000313" key="11">
    <source>
        <dbReference type="Proteomes" id="UP000009168"/>
    </source>
</evidence>
<dbReference type="GO" id="GO:0003677">
    <property type="term" value="F:DNA binding"/>
    <property type="evidence" value="ECO:0007669"/>
    <property type="project" value="UniProtKB-KW"/>
</dbReference>
<evidence type="ECO:0000259" key="8">
    <source>
        <dbReference type="Pfam" id="PF00705"/>
    </source>
</evidence>
<evidence type="ECO:0000256" key="3">
    <source>
        <dbReference type="ARBA" id="ARBA00022705"/>
    </source>
</evidence>
<comment type="subcellular location">
    <subcellularLocation>
        <location evidence="1 6">Nucleus</location>
    </subcellularLocation>
</comment>
<dbReference type="HOGENOM" id="CLU_043978_3_0_1"/>
<dbReference type="CDD" id="cd00577">
    <property type="entry name" value="PCNA"/>
    <property type="match status" value="1"/>
</dbReference>
<dbReference type="Proteomes" id="UP000009168">
    <property type="component" value="Unassembled WGS sequence"/>
</dbReference>
<name>Q22BB4_TETTS</name>
<dbReference type="GO" id="GO:0030337">
    <property type="term" value="F:DNA polymerase processivity factor activity"/>
    <property type="evidence" value="ECO:0007669"/>
    <property type="project" value="InterPro"/>
</dbReference>
<feature type="domain" description="Proliferating cell nuclear antigen PCNA C-terminal" evidence="9">
    <location>
        <begin position="128"/>
        <end position="254"/>
    </location>
</feature>
<dbReference type="Pfam" id="PF00705">
    <property type="entry name" value="PCNA_N"/>
    <property type="match status" value="1"/>
</dbReference>
<evidence type="ECO:0000256" key="2">
    <source>
        <dbReference type="ARBA" id="ARBA00010462"/>
    </source>
</evidence>
<dbReference type="HAMAP" id="MF_00317">
    <property type="entry name" value="DNApol_clamp_arch"/>
    <property type="match status" value="1"/>
</dbReference>
<keyword evidence="5 6" id="KW-0539">Nucleus</keyword>
<dbReference type="PANTHER" id="PTHR11352:SF0">
    <property type="entry name" value="PROLIFERATING CELL NUCLEAR ANTIGEN"/>
    <property type="match status" value="1"/>
</dbReference>
<dbReference type="GO" id="GO:0006275">
    <property type="term" value="P:regulation of DNA replication"/>
    <property type="evidence" value="ECO:0007669"/>
    <property type="project" value="InterPro"/>
</dbReference>
<dbReference type="GO" id="GO:0043626">
    <property type="term" value="C:PCNA complex"/>
    <property type="evidence" value="ECO:0007669"/>
    <property type="project" value="TreeGrafter"/>
</dbReference>
<evidence type="ECO:0000256" key="1">
    <source>
        <dbReference type="ARBA" id="ARBA00004123"/>
    </source>
</evidence>
<evidence type="ECO:0000256" key="4">
    <source>
        <dbReference type="ARBA" id="ARBA00023125"/>
    </source>
</evidence>
<keyword evidence="11" id="KW-1185">Reference proteome</keyword>